<protein>
    <recommendedName>
        <fullName evidence="3">Leucine-rich repeat domain-containing protein</fullName>
    </recommendedName>
</protein>
<name>A0ABZ0Z1C8_9CAUD</name>
<dbReference type="Proteomes" id="UP001349343">
    <property type="component" value="Segment"/>
</dbReference>
<evidence type="ECO:0008006" key="3">
    <source>
        <dbReference type="Google" id="ProtNLM"/>
    </source>
</evidence>
<dbReference type="InterPro" id="IPR032675">
    <property type="entry name" value="LRR_dom_sf"/>
</dbReference>
<dbReference type="EMBL" id="OR769222">
    <property type="protein sequence ID" value="WQJ52987.1"/>
    <property type="molecule type" value="Genomic_DNA"/>
</dbReference>
<reference evidence="1 2" key="1">
    <citation type="submission" date="2023-11" db="EMBL/GenBank/DDBJ databases">
        <authorList>
            <person name="Cook R."/>
            <person name="Crisci M."/>
            <person name="Pye H."/>
            <person name="Adriaenssens E."/>
            <person name="Santini J."/>
        </authorList>
    </citation>
    <scope>NUCLEOTIDE SEQUENCE [LARGE SCALE GENOMIC DNA]</scope>
    <source>
        <strain evidence="1">Lak_Megaphage_RVC_JS4_GC31</strain>
    </source>
</reference>
<sequence>MNKHIKQLIENIFNDNFFDDINDISLADELKITDENSIITWLNQYVIINNIDNKNEKSFQLNDGIVITYENNIPNVIIDKTPNNIQIKSLTFTAPIPKWFNISYINSSVKFANTELGNMPKNIKGSVYFKNCDFYIFPSNMSSVQGEIIIQECNNIVSLSGLETLKELLSISVYDCNKFETTKGISQSVTCLWIEDCQSFNKLEDLPEGILNQITLINLPSLSSLNGCPRAILNDLYITLCPLITTLKGAPDYIGGLLKCTSCGLTKLEIPNMRVWKINVNDNKLTSLEGGPKEVSSHYFANNNRLKVLNAENTKVTGYDSKLYVIGNRSLKTIENAPLGISPKNIIRHKSKQH</sequence>
<evidence type="ECO:0000313" key="1">
    <source>
        <dbReference type="EMBL" id="WQJ52987.1"/>
    </source>
</evidence>
<proteinExistence type="predicted"/>
<evidence type="ECO:0000313" key="2">
    <source>
        <dbReference type="Proteomes" id="UP001349343"/>
    </source>
</evidence>
<keyword evidence="2" id="KW-1185">Reference proteome</keyword>
<dbReference type="Gene3D" id="3.80.10.10">
    <property type="entry name" value="Ribonuclease Inhibitor"/>
    <property type="match status" value="1"/>
</dbReference>
<organism evidence="1 2">
    <name type="scientific">phage Lak_Megaphage_RVC_JS4_GC31</name>
    <dbReference type="NCBI Taxonomy" id="3109228"/>
    <lineage>
        <taxon>Viruses</taxon>
        <taxon>Duplodnaviria</taxon>
        <taxon>Heunggongvirae</taxon>
        <taxon>Uroviricota</taxon>
        <taxon>Caudoviricetes</taxon>
        <taxon>Caudoviricetes code 15 clade</taxon>
    </lineage>
</organism>
<accession>A0ABZ0Z1C8</accession>